<dbReference type="PANTHER" id="PTHR43685:SF2">
    <property type="entry name" value="GLYCOSYLTRANSFERASE 2-LIKE DOMAIN-CONTAINING PROTEIN"/>
    <property type="match status" value="1"/>
</dbReference>
<dbReference type="InterPro" id="IPR029044">
    <property type="entry name" value="Nucleotide-diphossugar_trans"/>
</dbReference>
<evidence type="ECO:0000313" key="3">
    <source>
        <dbReference type="Proteomes" id="UP001160142"/>
    </source>
</evidence>
<organism evidence="2 3">
    <name type="scientific">Antiquaquibacter oligotrophicus</name>
    <dbReference type="NCBI Taxonomy" id="2880260"/>
    <lineage>
        <taxon>Bacteria</taxon>
        <taxon>Bacillati</taxon>
        <taxon>Actinomycetota</taxon>
        <taxon>Actinomycetes</taxon>
        <taxon>Micrococcales</taxon>
        <taxon>Microbacteriaceae</taxon>
        <taxon>Antiquaquibacter</taxon>
    </lineage>
</organism>
<evidence type="ECO:0000313" key="2">
    <source>
        <dbReference type="EMBL" id="MDH6181717.1"/>
    </source>
</evidence>
<sequence length="324" mass="35036">MSAAPVVSVALATYNGGRFVDEQVRSILEQDPPPAEIVVADDGSTDDTVAIVRRVAAEHPGVRLKVLESVGASLGVAGNFARAIAAASGDLVALSDQDDRWHEGRLAALIGRFVSDETLTLVHHDAVLVDGAGAPLGQRLLDWLRASASERSSLVAGNALPVYLRRNLATGATVVFRRELAERALPVGAGWIHDEWLAMIAAAFGGARLDERALIDYRQHGGNQIGVAKPTPAHLVRRMLEPRGDRYEWLAARTEALLEKLQALDAPADALTLVRAKLEFEQSRARYPRRRLARLGPVLAQRKSYRELSSQGGLDILRDLLHGA</sequence>
<dbReference type="SUPFAM" id="SSF53448">
    <property type="entry name" value="Nucleotide-diphospho-sugar transferases"/>
    <property type="match status" value="1"/>
</dbReference>
<dbReference type="Pfam" id="PF00535">
    <property type="entry name" value="Glycos_transf_2"/>
    <property type="match status" value="1"/>
</dbReference>
<accession>A0ABT6KNY2</accession>
<comment type="caution">
    <text evidence="2">The sequence shown here is derived from an EMBL/GenBank/DDBJ whole genome shotgun (WGS) entry which is preliminary data.</text>
</comment>
<dbReference type="InterPro" id="IPR001173">
    <property type="entry name" value="Glyco_trans_2-like"/>
</dbReference>
<dbReference type="CDD" id="cd04196">
    <property type="entry name" value="GT_2_like_d"/>
    <property type="match status" value="1"/>
</dbReference>
<gene>
    <name evidence="2" type="ORF">M2152_001899</name>
</gene>
<name>A0ABT6KNY2_9MICO</name>
<proteinExistence type="predicted"/>
<evidence type="ECO:0000259" key="1">
    <source>
        <dbReference type="Pfam" id="PF00535"/>
    </source>
</evidence>
<reference evidence="2 3" key="1">
    <citation type="submission" date="2023-04" db="EMBL/GenBank/DDBJ databases">
        <title>Genome Encyclopedia of Bacteria and Archaea VI: Functional Genomics of Type Strains.</title>
        <authorList>
            <person name="Whitman W."/>
        </authorList>
    </citation>
    <scope>NUCLEOTIDE SEQUENCE [LARGE SCALE GENOMIC DNA]</scope>
    <source>
        <strain evidence="2 3">SG_E_30_P1</strain>
    </source>
</reference>
<feature type="domain" description="Glycosyltransferase 2-like" evidence="1">
    <location>
        <begin position="8"/>
        <end position="137"/>
    </location>
</feature>
<dbReference type="PANTHER" id="PTHR43685">
    <property type="entry name" value="GLYCOSYLTRANSFERASE"/>
    <property type="match status" value="1"/>
</dbReference>
<dbReference type="EMBL" id="JARXVQ010000001">
    <property type="protein sequence ID" value="MDH6181717.1"/>
    <property type="molecule type" value="Genomic_DNA"/>
</dbReference>
<dbReference type="InterPro" id="IPR050834">
    <property type="entry name" value="Glycosyltransf_2"/>
</dbReference>
<dbReference type="Gene3D" id="3.90.550.10">
    <property type="entry name" value="Spore Coat Polysaccharide Biosynthesis Protein SpsA, Chain A"/>
    <property type="match status" value="1"/>
</dbReference>
<keyword evidence="3" id="KW-1185">Reference proteome</keyword>
<dbReference type="Proteomes" id="UP001160142">
    <property type="component" value="Unassembled WGS sequence"/>
</dbReference>
<protein>
    <submittedName>
        <fullName evidence="2">Glycosyltransferase involved in cell wall biosynthesis</fullName>
    </submittedName>
</protein>
<dbReference type="RefSeq" id="WP_322134023.1">
    <property type="nucleotide sequence ID" value="NZ_CP085036.1"/>
</dbReference>